<dbReference type="SUPFAM" id="SSF53474">
    <property type="entry name" value="alpha/beta-Hydrolases"/>
    <property type="match status" value="1"/>
</dbReference>
<dbReference type="Proteomes" id="UP000292927">
    <property type="component" value="Unassembled WGS sequence"/>
</dbReference>
<reference evidence="2 3" key="1">
    <citation type="submission" date="2019-02" db="EMBL/GenBank/DDBJ databases">
        <title>Genomic Encyclopedia of Type Strains, Phase IV (KMG-IV): sequencing the most valuable type-strain genomes for metagenomic binning, comparative biology and taxonomic classification.</title>
        <authorList>
            <person name="Goeker M."/>
        </authorList>
    </citation>
    <scope>NUCLEOTIDE SEQUENCE [LARGE SCALE GENOMIC DNA]</scope>
    <source>
        <strain evidence="2 3">DSM 29486</strain>
    </source>
</reference>
<dbReference type="Pfam" id="PF07859">
    <property type="entry name" value="Abhydrolase_3"/>
    <property type="match status" value="1"/>
</dbReference>
<name>A0A4Q7PL57_9FIRM</name>
<protein>
    <submittedName>
        <fullName evidence="2">Acetyl esterase/lipase</fullName>
    </submittedName>
</protein>
<comment type="caution">
    <text evidence="2">The sequence shown here is derived from an EMBL/GenBank/DDBJ whole genome shotgun (WGS) entry which is preliminary data.</text>
</comment>
<dbReference type="InterPro" id="IPR013094">
    <property type="entry name" value="AB_hydrolase_3"/>
</dbReference>
<dbReference type="EMBL" id="SGXF01000003">
    <property type="protein sequence ID" value="RZT00601.1"/>
    <property type="molecule type" value="Genomic_DNA"/>
</dbReference>
<evidence type="ECO:0000313" key="2">
    <source>
        <dbReference type="EMBL" id="RZT00601.1"/>
    </source>
</evidence>
<dbReference type="GO" id="GO:0005829">
    <property type="term" value="C:cytosol"/>
    <property type="evidence" value="ECO:0007669"/>
    <property type="project" value="TreeGrafter"/>
</dbReference>
<dbReference type="AlphaFoldDB" id="A0A4Q7PL57"/>
<dbReference type="PANTHER" id="PTHR23025">
    <property type="entry name" value="TRIACYLGLYCEROL LIPASE"/>
    <property type="match status" value="1"/>
</dbReference>
<proteinExistence type="predicted"/>
<sequence>MNKAVQRLLQILSHPEEELDLGKSRKLMNIKTLDPFKLFYRTLDHKFYNGDHEVPVRIYFPSEEAFETVDIEKYRKEHPVSSPGKMEDNTWPVLLFIHGGGFATESVESYNRICWDLAKHTEMVVVSVDYPLAPEFRFPRQLEDCYAVAEAIFTDRSILNVDPENITVMGDSAGGNLTAALCLLARERKTFLPRRQVLLYPCLNNDYSEHTPFASVLENGSDYLLTRKNMVDYLNLYVSCEEDWQNPYFAPLLAEDLTGLPKTLVITAEYDPLRDEGEAFAGRLAEAGVETALHRMEDTIHGFIQMPPLYPPVQEVYRMVREFVKEMEDVSGKENQVEES</sequence>
<keyword evidence="3" id="KW-1185">Reference proteome</keyword>
<dbReference type="RefSeq" id="WP_330521015.1">
    <property type="nucleotide sequence ID" value="NZ_SGXF01000003.1"/>
</dbReference>
<evidence type="ECO:0000259" key="1">
    <source>
        <dbReference type="Pfam" id="PF07859"/>
    </source>
</evidence>
<dbReference type="InterPro" id="IPR029058">
    <property type="entry name" value="AB_hydrolase_fold"/>
</dbReference>
<dbReference type="GO" id="GO:0004806">
    <property type="term" value="F:triacylglycerol lipase activity"/>
    <property type="evidence" value="ECO:0007669"/>
    <property type="project" value="TreeGrafter"/>
</dbReference>
<dbReference type="Gene3D" id="3.40.50.1820">
    <property type="entry name" value="alpha/beta hydrolase"/>
    <property type="match status" value="1"/>
</dbReference>
<organism evidence="2 3">
    <name type="scientific">Cuneatibacter caecimuris</name>
    <dbReference type="NCBI Taxonomy" id="1796618"/>
    <lineage>
        <taxon>Bacteria</taxon>
        <taxon>Bacillati</taxon>
        <taxon>Bacillota</taxon>
        <taxon>Clostridia</taxon>
        <taxon>Lachnospirales</taxon>
        <taxon>Lachnospiraceae</taxon>
        <taxon>Cuneatibacter</taxon>
    </lineage>
</organism>
<evidence type="ECO:0000313" key="3">
    <source>
        <dbReference type="Proteomes" id="UP000292927"/>
    </source>
</evidence>
<dbReference type="GO" id="GO:0004771">
    <property type="term" value="F:sterol ester esterase activity"/>
    <property type="evidence" value="ECO:0007669"/>
    <property type="project" value="TreeGrafter"/>
</dbReference>
<gene>
    <name evidence="2" type="ORF">EV209_1925</name>
</gene>
<dbReference type="GO" id="GO:0019433">
    <property type="term" value="P:triglyceride catabolic process"/>
    <property type="evidence" value="ECO:0007669"/>
    <property type="project" value="TreeGrafter"/>
</dbReference>
<dbReference type="PANTHER" id="PTHR23025:SF4">
    <property type="entry name" value="ALPHA_BETA HYDROLASE FOLD-3 DOMAIN-CONTAINING PROTEIN"/>
    <property type="match status" value="1"/>
</dbReference>
<feature type="domain" description="Alpha/beta hydrolase fold-3" evidence="1">
    <location>
        <begin position="94"/>
        <end position="304"/>
    </location>
</feature>
<accession>A0A4Q7PL57</accession>